<feature type="region of interest" description="Disordered" evidence="9">
    <location>
        <begin position="85"/>
        <end position="173"/>
    </location>
</feature>
<dbReference type="GO" id="GO:0033962">
    <property type="term" value="P:P-body assembly"/>
    <property type="evidence" value="ECO:0007669"/>
    <property type="project" value="TreeGrafter"/>
</dbReference>
<dbReference type="GO" id="GO:0000932">
    <property type="term" value="C:P-body"/>
    <property type="evidence" value="ECO:0007669"/>
    <property type="project" value="UniProtKB-SubCell"/>
</dbReference>
<dbReference type="GO" id="GO:0003729">
    <property type="term" value="F:mRNA binding"/>
    <property type="evidence" value="ECO:0007669"/>
    <property type="project" value="TreeGrafter"/>
</dbReference>
<dbReference type="GO" id="GO:0006397">
    <property type="term" value="P:mRNA processing"/>
    <property type="evidence" value="ECO:0007669"/>
    <property type="project" value="UniProtKB-KW"/>
</dbReference>
<feature type="short sequence motif" description="FFD box" evidence="7">
    <location>
        <begin position="518"/>
        <end position="533"/>
    </location>
</feature>
<evidence type="ECO:0000256" key="7">
    <source>
        <dbReference type="PROSITE-ProRule" id="PRU00846"/>
    </source>
</evidence>
<evidence type="ECO:0000256" key="2">
    <source>
        <dbReference type="ARBA" id="ARBA00010415"/>
    </source>
</evidence>
<dbReference type="FunCoup" id="A0A200Q3K9">
    <property type="interactions" value="4006"/>
</dbReference>
<dbReference type="PROSITE" id="PS51536">
    <property type="entry name" value="TFG"/>
    <property type="match status" value="1"/>
</dbReference>
<evidence type="ECO:0000259" key="12">
    <source>
        <dbReference type="PROSITE" id="PS51536"/>
    </source>
</evidence>
<keyword evidence="15" id="KW-1185">Reference proteome</keyword>
<feature type="domain" description="Sm" evidence="13">
    <location>
        <begin position="7"/>
        <end position="90"/>
    </location>
</feature>
<dbReference type="Gene3D" id="2.30.30.100">
    <property type="match status" value="1"/>
</dbReference>
<dbReference type="AlphaFoldDB" id="A0A200Q3K9"/>
<feature type="region of interest" description="Disordered" evidence="9">
    <location>
        <begin position="353"/>
        <end position="459"/>
    </location>
</feature>
<evidence type="ECO:0000313" key="15">
    <source>
        <dbReference type="Proteomes" id="UP000195402"/>
    </source>
</evidence>
<dbReference type="PANTHER" id="PTHR13586:SF0">
    <property type="entry name" value="TRAILER HITCH, ISOFORM H"/>
    <property type="match status" value="1"/>
</dbReference>
<feature type="compositionally biased region" description="Low complexity" evidence="9">
    <location>
        <begin position="375"/>
        <end position="392"/>
    </location>
</feature>
<dbReference type="PANTHER" id="PTHR13586">
    <property type="entry name" value="SCD6 PROTEIN-RELATED"/>
    <property type="match status" value="1"/>
</dbReference>
<dbReference type="PROSITE" id="PS51512">
    <property type="entry name" value="DFDF"/>
    <property type="match status" value="1"/>
</dbReference>
<gene>
    <name evidence="14" type="ORF">BVC80_1211g127</name>
</gene>
<evidence type="ECO:0000256" key="3">
    <source>
        <dbReference type="ARBA" id="ARBA00022490"/>
    </source>
</evidence>
<evidence type="ECO:0000256" key="1">
    <source>
        <dbReference type="ARBA" id="ARBA00004201"/>
    </source>
</evidence>
<feature type="compositionally biased region" description="Basic and acidic residues" evidence="9">
    <location>
        <begin position="544"/>
        <end position="553"/>
    </location>
</feature>
<feature type="region of interest" description="Disordered" evidence="9">
    <location>
        <begin position="484"/>
        <end position="514"/>
    </location>
</feature>
<feature type="compositionally biased region" description="Acidic residues" evidence="9">
    <location>
        <begin position="495"/>
        <end position="509"/>
    </location>
</feature>
<dbReference type="PROSITE" id="PS52002">
    <property type="entry name" value="SM"/>
    <property type="match status" value="1"/>
</dbReference>
<evidence type="ECO:0000256" key="5">
    <source>
        <dbReference type="ARBA" id="ARBA00022664"/>
    </source>
</evidence>
<dbReference type="OMA" id="AHMDMPV"/>
<comment type="function">
    <text evidence="6">As a component of the decapping complex, involved in the degradation of mRNAs. Promotes P-body formation. Translational repressor.</text>
</comment>
<reference evidence="14 15" key="1">
    <citation type="journal article" date="2017" name="Mol. Plant">
        <title>The Genome of Medicinal Plant Macleaya cordata Provides New Insights into Benzylisoquinoline Alkaloids Metabolism.</title>
        <authorList>
            <person name="Liu X."/>
            <person name="Liu Y."/>
            <person name="Huang P."/>
            <person name="Ma Y."/>
            <person name="Qing Z."/>
            <person name="Tang Q."/>
            <person name="Cao H."/>
            <person name="Cheng P."/>
            <person name="Zheng Y."/>
            <person name="Yuan Z."/>
            <person name="Zhou Y."/>
            <person name="Liu J."/>
            <person name="Tang Z."/>
            <person name="Zhuo Y."/>
            <person name="Zhang Y."/>
            <person name="Yu L."/>
            <person name="Huang J."/>
            <person name="Yang P."/>
            <person name="Peng Q."/>
            <person name="Zhang J."/>
            <person name="Jiang W."/>
            <person name="Zhang Z."/>
            <person name="Lin K."/>
            <person name="Ro D.K."/>
            <person name="Chen X."/>
            <person name="Xiong X."/>
            <person name="Shang Y."/>
            <person name="Huang S."/>
            <person name="Zeng J."/>
        </authorList>
    </citation>
    <scope>NUCLEOTIDE SEQUENCE [LARGE SCALE GENOMIC DNA]</scope>
    <source>
        <strain evidence="15">cv. BLH2017</strain>
        <tissue evidence="14">Root</tissue>
    </source>
</reference>
<evidence type="ECO:0000256" key="4">
    <source>
        <dbReference type="ARBA" id="ARBA00022491"/>
    </source>
</evidence>
<comment type="similarity">
    <text evidence="2">Belongs to the LSM14 family.</text>
</comment>
<dbReference type="CDD" id="cd01736">
    <property type="entry name" value="LSm14_N"/>
    <property type="match status" value="1"/>
</dbReference>
<dbReference type="InterPro" id="IPR010920">
    <property type="entry name" value="LSM_dom_sf"/>
</dbReference>
<evidence type="ECO:0000313" key="14">
    <source>
        <dbReference type="EMBL" id="OVA05050.1"/>
    </source>
</evidence>
<dbReference type="Proteomes" id="UP000195402">
    <property type="component" value="Unassembled WGS sequence"/>
</dbReference>
<feature type="domain" description="TFG box profile" evidence="12">
    <location>
        <begin position="540"/>
        <end position="560"/>
    </location>
</feature>
<feature type="region of interest" description="Disordered" evidence="9">
    <location>
        <begin position="191"/>
        <end position="273"/>
    </location>
</feature>
<dbReference type="PROSITE" id="PS51513">
    <property type="entry name" value="FFD"/>
    <property type="match status" value="1"/>
</dbReference>
<dbReference type="InterPro" id="IPR025762">
    <property type="entry name" value="DFDF"/>
</dbReference>
<accession>A0A200Q3K9</accession>
<dbReference type="GO" id="GO:0034063">
    <property type="term" value="P:stress granule assembly"/>
    <property type="evidence" value="ECO:0007669"/>
    <property type="project" value="TreeGrafter"/>
</dbReference>
<dbReference type="InterPro" id="IPR047575">
    <property type="entry name" value="Sm"/>
</dbReference>
<keyword evidence="4" id="KW-0678">Repressor</keyword>
<dbReference type="InParanoid" id="A0A200Q3K9"/>
<sequence length="602" mass="63613">MAAETSRSSGAADSYIGSLISLTSKFEIRYEGVLYNINTEESSIGLRNVRSFGTEGRKKDGPQVPPSDKVYEYILFRGSDIKDLQVKSSPPVQPTPPIHNDPAIIQSHYSRPPSVSTSLPPAGGGSITDLSSHPTQMGHPRSTFQGGLPLYQPGGSLGSWGSTPPPPNANGSGLAVPMYWQGFYGPASGLPPVQQQSLLRPPPGLSLPHSMQQSMQHPGINQSLPTLASNLPPSSIPASNVPELPSSLLPPVSSGGLSLTSSTTPTLPSTLPSTLAPAHSAALASETSPVLMPNRAPTAAILTATLSGSLPLVSPLTTSSLDISAIVPPISNKPKTVAGPSLAYQTIPQSVSSIVGTSGSSHTETSIPSLVTPGQLLQPGSAALSSSQSTQAAHKDVEVVQAPSSSERPPSPSKEIQAPLLPLPSPSDQKLNGATLQTRNSYNYRGRERGRGNGFSRPVTKFTEDFDFMAMNEKFKKDEVWGHLGKSNKDKAGDGEENDGDYSNDEDDVGSSKVEAKPVYVKDDFFDSLSCNALDHGSRNGRTKFSEQMKIDTETFGDFPRHRGGRGGRGPGRGGRSRGPYYGRGYGYVGRGRGQYMSNREN</sequence>
<dbReference type="SMART" id="SM01199">
    <property type="entry name" value="FDF"/>
    <property type="match status" value="1"/>
</dbReference>
<dbReference type="Pfam" id="PF12701">
    <property type="entry name" value="LSM14"/>
    <property type="match status" value="1"/>
</dbReference>
<dbReference type="STRING" id="56857.A0A200Q3K9"/>
<feature type="compositionally biased region" description="Polar residues" evidence="9">
    <location>
        <begin position="426"/>
        <end position="438"/>
    </location>
</feature>
<dbReference type="SUPFAM" id="SSF50182">
    <property type="entry name" value="Sm-like ribonucleoproteins"/>
    <property type="match status" value="1"/>
</dbReference>
<dbReference type="Pfam" id="PF09532">
    <property type="entry name" value="FDF"/>
    <property type="match status" value="1"/>
</dbReference>
<keyword evidence="5" id="KW-0507">mRNA processing</keyword>
<feature type="compositionally biased region" description="Low complexity" evidence="9">
    <location>
        <begin position="244"/>
        <end position="273"/>
    </location>
</feature>
<keyword evidence="3" id="KW-0963">Cytoplasm</keyword>
<comment type="caution">
    <text evidence="14">The sequence shown here is derived from an EMBL/GenBank/DDBJ whole genome shotgun (WGS) entry which is preliminary data.</text>
</comment>
<dbReference type="SMART" id="SM01271">
    <property type="entry name" value="LSM14"/>
    <property type="match status" value="1"/>
</dbReference>
<proteinExistence type="inferred from homology"/>
<feature type="compositionally biased region" description="Polar residues" evidence="9">
    <location>
        <begin position="211"/>
        <end position="238"/>
    </location>
</feature>
<protein>
    <submittedName>
        <fullName evidence="14">FDF domain</fullName>
    </submittedName>
</protein>
<dbReference type="InterPro" id="IPR025609">
    <property type="entry name" value="Lsm14-like_N"/>
</dbReference>
<feature type="domain" description="DFDF" evidence="10">
    <location>
        <begin position="454"/>
        <end position="490"/>
    </location>
</feature>
<dbReference type="InterPro" id="IPR025761">
    <property type="entry name" value="FFD_box"/>
</dbReference>
<name>A0A200Q3K9_MACCD</name>
<feature type="compositionally biased region" description="Basic and acidic residues" evidence="9">
    <location>
        <begin position="484"/>
        <end position="494"/>
    </location>
</feature>
<evidence type="ECO:0000259" key="11">
    <source>
        <dbReference type="PROSITE" id="PS51513"/>
    </source>
</evidence>
<dbReference type="FunFam" id="2.30.30.100:FF:000033">
    <property type="entry name" value="Trailer hitch, isoform C"/>
    <property type="match status" value="1"/>
</dbReference>
<organism evidence="14 15">
    <name type="scientific">Macleaya cordata</name>
    <name type="common">Five-seeded plume-poppy</name>
    <name type="synonym">Bocconia cordata</name>
    <dbReference type="NCBI Taxonomy" id="56857"/>
    <lineage>
        <taxon>Eukaryota</taxon>
        <taxon>Viridiplantae</taxon>
        <taxon>Streptophyta</taxon>
        <taxon>Embryophyta</taxon>
        <taxon>Tracheophyta</taxon>
        <taxon>Spermatophyta</taxon>
        <taxon>Magnoliopsida</taxon>
        <taxon>Ranunculales</taxon>
        <taxon>Papaveraceae</taxon>
        <taxon>Papaveroideae</taxon>
        <taxon>Macleaya</taxon>
    </lineage>
</organism>
<dbReference type="OrthoDB" id="21539at2759"/>
<feature type="region of interest" description="Disordered" evidence="9">
    <location>
        <begin position="536"/>
        <end position="602"/>
    </location>
</feature>
<dbReference type="InterPro" id="IPR019050">
    <property type="entry name" value="FDF_dom"/>
</dbReference>
<evidence type="ECO:0000259" key="13">
    <source>
        <dbReference type="PROSITE" id="PS52002"/>
    </source>
</evidence>
<feature type="short sequence motif" description="TFG box" evidence="8">
    <location>
        <begin position="540"/>
        <end position="560"/>
    </location>
</feature>
<feature type="compositionally biased region" description="Polar residues" evidence="9">
    <location>
        <begin position="107"/>
        <end position="119"/>
    </location>
</feature>
<evidence type="ECO:0000259" key="10">
    <source>
        <dbReference type="PROSITE" id="PS51512"/>
    </source>
</evidence>
<dbReference type="EMBL" id="MVGT01003194">
    <property type="protein sequence ID" value="OVA05050.1"/>
    <property type="molecule type" value="Genomic_DNA"/>
</dbReference>
<feature type="compositionally biased region" description="Gly residues" evidence="9">
    <location>
        <begin position="582"/>
        <end position="593"/>
    </location>
</feature>
<comment type="subcellular location">
    <subcellularLocation>
        <location evidence="1">Cytoplasm</location>
        <location evidence="1">P-body</location>
    </subcellularLocation>
</comment>
<dbReference type="InterPro" id="IPR025768">
    <property type="entry name" value="TFG_box"/>
</dbReference>
<evidence type="ECO:0000256" key="9">
    <source>
        <dbReference type="SAM" id="MobiDB-lite"/>
    </source>
</evidence>
<evidence type="ECO:0000256" key="8">
    <source>
        <dbReference type="PROSITE-ProRule" id="PRU00869"/>
    </source>
</evidence>
<feature type="domain" description="FFD box profile" evidence="11">
    <location>
        <begin position="518"/>
        <end position="533"/>
    </location>
</feature>
<evidence type="ECO:0000256" key="6">
    <source>
        <dbReference type="ARBA" id="ARBA00059323"/>
    </source>
</evidence>